<dbReference type="SMART" id="SM00710">
    <property type="entry name" value="PbH1"/>
    <property type="match status" value="7"/>
</dbReference>
<dbReference type="Pfam" id="PF13229">
    <property type="entry name" value="Beta_helix"/>
    <property type="match status" value="1"/>
</dbReference>
<dbReference type="InterPro" id="IPR012334">
    <property type="entry name" value="Pectin_lyas_fold"/>
</dbReference>
<dbReference type="InterPro" id="IPR037524">
    <property type="entry name" value="PA14/GLEYA"/>
</dbReference>
<dbReference type="PANTHER" id="PTHR36453">
    <property type="entry name" value="SECRETED PROTEIN-RELATED"/>
    <property type="match status" value="1"/>
</dbReference>
<reference evidence="4" key="1">
    <citation type="journal article" date="2019" name="Int. J. Syst. Evol. Microbiol.">
        <title>The Global Catalogue of Microorganisms (GCM) 10K type strain sequencing project: providing services to taxonomists for standard genome sequencing and annotation.</title>
        <authorList>
            <consortium name="The Broad Institute Genomics Platform"/>
            <consortium name="The Broad Institute Genome Sequencing Center for Infectious Disease"/>
            <person name="Wu L."/>
            <person name="Ma J."/>
        </authorList>
    </citation>
    <scope>NUCLEOTIDE SEQUENCE [LARGE SCALE GENOMIC DNA]</scope>
    <source>
        <strain evidence="4">KCTC 52490</strain>
    </source>
</reference>
<dbReference type="PROSITE" id="PS51820">
    <property type="entry name" value="PA14"/>
    <property type="match status" value="2"/>
</dbReference>
<dbReference type="SUPFAM" id="SSF49785">
    <property type="entry name" value="Galactose-binding domain-like"/>
    <property type="match status" value="2"/>
</dbReference>
<dbReference type="Proteomes" id="UP001597512">
    <property type="component" value="Unassembled WGS sequence"/>
</dbReference>
<dbReference type="Gene3D" id="2.60.120.260">
    <property type="entry name" value="Galactose-binding domain-like"/>
    <property type="match status" value="1"/>
</dbReference>
<name>A0ABW6AIE1_9BACT</name>
<dbReference type="SMART" id="SM00758">
    <property type="entry name" value="PA14"/>
    <property type="match status" value="2"/>
</dbReference>
<dbReference type="InterPro" id="IPR038637">
    <property type="entry name" value="NPCBM_sf"/>
</dbReference>
<dbReference type="SUPFAM" id="SSF51126">
    <property type="entry name" value="Pectin lyase-like"/>
    <property type="match status" value="1"/>
</dbReference>
<proteinExistence type="predicted"/>
<feature type="domain" description="PA14" evidence="2">
    <location>
        <begin position="848"/>
        <end position="984"/>
    </location>
</feature>
<sequence length="1400" mass="149389">MLKHFSWKCDRIGQTSLVHILILLITWVAWQPALAQTTYYIASTGNDSNSGKSADSPFQTIAKVNGLSLQPGDAVLFRRGDTFRGSVFIRQSGSSDKPIVLDAYGSGNKPILSGSVPVTGWNNVGNNIWQASCPSCGSRVTGVYRDAAILPLGRYPNFSDANKGYLTIGGHSGRTQITSQQALSTNWTGGEAVIRTTQWILDRATINQQNGNTLNLANSTSYDLADGWGYFIQNHPATLDQVGEWYYNPANKTISLYDNQNNPNSQSITATAFGEGVNLTNVSFVTIRNLQISQTLSTGVLVNGGSNFAFSNNDITSSGEDGISIIGSGNTVLAENNLIQDANNNGLYIGPYQNFTFRGNTLQRIGLLPGRGKSGDGTYSALQSLCTGNTLIENNLVDHVGYNGIAVVTSSTVRYNQVSNFCQTKSDGGGIYAWNGNRSNVGDLHVLSNIVFNGLGAPEGTPGGAYSGANGIFLDDCSQNVEVANNTSFNSTGMGIFLRGVSSITLKGNTSFNNTEGQLKLAYNGTCALRNNVIQSNILFSRLPNQVVADYETNANDLASYGQFDYNYYVRPFEDQFKIRAVYNAGSGLAGADNTLAVWQGLFGKDANSSNSPITYKSQTVSQTGASLLNNVFSNDTQGWSVWSPYGNGRVEQDNSNRLDGGSLRLSFASASNQSNSYLLATVNIGAVTKGKSYQLLFDGVASGSNKRVELYPRQLSGSYRDLAARTVLSIGSARQQYEAVFTATADESNAILVIQVQEDGQTAWFDNVRLKEATLSTVNPDDYIKLVYNASSQNTTVALNGNYRDAKNTLYSNQITLSAYSSAVLMKEITAAPTPVVSLRDPENPANAVTGIDYQYYEGSWNSLPDFNALTAAKTGTATSVDLSVTSNSQYFGIRYKGYISVPTDGSYTFYTSSDDGSKLLIGTTEVVNNDGGHATTEKSGTIGLKAGKHAITVLYYQGNGGQSLSASYEGPGIGKQIIPAAALYRVPTTNTSSGGNGSGLLGTYFNNAALTAPAVLTRTDATIDFDWSDGSPASGINVDNFSVRWTGQVEVPVTGNYTFTTTSDDGVRLSVNGAMIINNWTGHAATNNDGAPMTLTAGQRYTIQMDYYDGGGNAVARLLWTYPGQGQQVIPKGYLYPATPTTTTPPPTSSDKVTYLSDLTWTASTSGYGPAEKDRSNGESGAGDGRTLTLNGVTYAKGLGVHSPSEITYNLGGRYTSFSTDMGIDDEMSDNGCGSASFDIYVDNVLVYSSGVMTPSTPTKSITLAVSGKQTLKLVVTNGGDNTNCDHGDWAGARLTGPSGGRVANITTNDFSTELTVQVYPVPAVEEVRVRYQAETDGEVTVQLLNTAAQAVMQVTRQVSAGENLLHLPVSELNRGFYVLSLIQGGQRITRKIVLSER</sequence>
<dbReference type="SMART" id="SM00776">
    <property type="entry name" value="NPCBM"/>
    <property type="match status" value="1"/>
</dbReference>
<dbReference type="Gene3D" id="2.60.120.380">
    <property type="match status" value="1"/>
</dbReference>
<dbReference type="Pfam" id="PF08305">
    <property type="entry name" value="NPCBM"/>
    <property type="match status" value="1"/>
</dbReference>
<dbReference type="InterPro" id="IPR039448">
    <property type="entry name" value="Beta_helix"/>
</dbReference>
<dbReference type="InterPro" id="IPR008979">
    <property type="entry name" value="Galactose-bd-like_sf"/>
</dbReference>
<dbReference type="InterPro" id="IPR013222">
    <property type="entry name" value="Glyco_hyd_98_carb-bd"/>
</dbReference>
<dbReference type="Pfam" id="PF05048">
    <property type="entry name" value="NosD"/>
    <property type="match status" value="1"/>
</dbReference>
<dbReference type="NCBIfam" id="TIGR04183">
    <property type="entry name" value="Por_Secre_tail"/>
    <property type="match status" value="1"/>
</dbReference>
<keyword evidence="4" id="KW-1185">Reference proteome</keyword>
<dbReference type="Gene3D" id="2.160.20.10">
    <property type="entry name" value="Single-stranded right-handed beta-helix, Pectin lyase-like"/>
    <property type="match status" value="2"/>
</dbReference>
<organism evidence="3 4">
    <name type="scientific">Spirosoma flavum</name>
    <dbReference type="NCBI Taxonomy" id="2048557"/>
    <lineage>
        <taxon>Bacteria</taxon>
        <taxon>Pseudomonadati</taxon>
        <taxon>Bacteroidota</taxon>
        <taxon>Cytophagia</taxon>
        <taxon>Cytophagales</taxon>
        <taxon>Cytophagaceae</taxon>
        <taxon>Spirosoma</taxon>
    </lineage>
</organism>
<dbReference type="InterPro" id="IPR006626">
    <property type="entry name" value="PbH1"/>
</dbReference>
<dbReference type="InterPro" id="IPR007742">
    <property type="entry name" value="NosD_dom"/>
</dbReference>
<dbReference type="InterPro" id="IPR026444">
    <property type="entry name" value="Secre_tail"/>
</dbReference>
<accession>A0ABW6AIE1</accession>
<gene>
    <name evidence="3" type="ORF">ACFS25_10955</name>
</gene>
<feature type="domain" description="PA14" evidence="2">
    <location>
        <begin position="997"/>
        <end position="1136"/>
    </location>
</feature>
<evidence type="ECO:0000313" key="3">
    <source>
        <dbReference type="EMBL" id="MFD2934302.1"/>
    </source>
</evidence>
<dbReference type="EMBL" id="JBHUOM010000002">
    <property type="protein sequence ID" value="MFD2934302.1"/>
    <property type="molecule type" value="Genomic_DNA"/>
</dbReference>
<dbReference type="InterPro" id="IPR011658">
    <property type="entry name" value="PA14_dom"/>
</dbReference>
<evidence type="ECO:0000259" key="2">
    <source>
        <dbReference type="PROSITE" id="PS51820"/>
    </source>
</evidence>
<comment type="caution">
    <text evidence="3">The sequence shown here is derived from an EMBL/GenBank/DDBJ whole genome shotgun (WGS) entry which is preliminary data.</text>
</comment>
<evidence type="ECO:0000313" key="4">
    <source>
        <dbReference type="Proteomes" id="UP001597512"/>
    </source>
</evidence>
<dbReference type="RefSeq" id="WP_381499908.1">
    <property type="nucleotide sequence ID" value="NZ_JBHUOM010000002.1"/>
</dbReference>
<feature type="region of interest" description="Disordered" evidence="1">
    <location>
        <begin position="1168"/>
        <end position="1188"/>
    </location>
</feature>
<dbReference type="InterPro" id="IPR011050">
    <property type="entry name" value="Pectin_lyase_fold/virulence"/>
</dbReference>
<dbReference type="PANTHER" id="PTHR36453:SF1">
    <property type="entry name" value="RIGHT HANDED BETA HELIX DOMAIN-CONTAINING PROTEIN"/>
    <property type="match status" value="1"/>
</dbReference>
<dbReference type="Pfam" id="PF18962">
    <property type="entry name" value="Por_Secre_tail"/>
    <property type="match status" value="1"/>
</dbReference>
<dbReference type="Gene3D" id="2.60.120.1060">
    <property type="entry name" value="NPCBM/NEW2 domain"/>
    <property type="match status" value="1"/>
</dbReference>
<protein>
    <submittedName>
        <fullName evidence="3">PA14 domain-containing protein</fullName>
    </submittedName>
</protein>
<dbReference type="InterPro" id="IPR022441">
    <property type="entry name" value="Para_beta_helix_rpt-2"/>
</dbReference>
<dbReference type="Gene3D" id="3.90.182.10">
    <property type="entry name" value="Toxin - Anthrax Protective Antigen,domain 1"/>
    <property type="match status" value="1"/>
</dbReference>
<dbReference type="NCBIfam" id="TIGR03804">
    <property type="entry name" value="para_beta_helix"/>
    <property type="match status" value="1"/>
</dbReference>
<evidence type="ECO:0000256" key="1">
    <source>
        <dbReference type="SAM" id="MobiDB-lite"/>
    </source>
</evidence>
<dbReference type="SUPFAM" id="SSF56988">
    <property type="entry name" value="Anthrax protective antigen"/>
    <property type="match status" value="2"/>
</dbReference>
<dbReference type="Pfam" id="PF07691">
    <property type="entry name" value="PA14"/>
    <property type="match status" value="2"/>
</dbReference>